<keyword evidence="1" id="KW-0812">Transmembrane</keyword>
<evidence type="ECO:0000313" key="3">
    <source>
        <dbReference type="Proteomes" id="UP001299235"/>
    </source>
</evidence>
<evidence type="ECO:0000313" key="2">
    <source>
        <dbReference type="EMBL" id="MCC2148073.1"/>
    </source>
</evidence>
<protein>
    <submittedName>
        <fullName evidence="2">DUF3592 domain-containing protein</fullName>
    </submittedName>
</protein>
<feature type="transmembrane region" description="Helical" evidence="1">
    <location>
        <begin position="6"/>
        <end position="26"/>
    </location>
</feature>
<dbReference type="EMBL" id="JAJEQE010000004">
    <property type="protein sequence ID" value="MCC2148073.1"/>
    <property type="molecule type" value="Genomic_DNA"/>
</dbReference>
<keyword evidence="1" id="KW-1133">Transmembrane helix</keyword>
<sequence>MKNSIGMLGDLMMLLGVIFIFLGFLCRRYRNIHAKYKGRAEATVVEIVAGHPDEKGRQEGVHNYFYPVFAYYADGVLIRKRYRYGSNPCKFVLNQKVNIRYKISNPSIFIIERGNYLERRAKILYYLGIFLVLAGTFIFILFANRKWLT</sequence>
<gene>
    <name evidence="2" type="ORF">LKD42_02215</name>
</gene>
<keyword evidence="3" id="KW-1185">Reference proteome</keyword>
<reference evidence="2 3" key="1">
    <citation type="submission" date="2021-10" db="EMBL/GenBank/DDBJ databases">
        <title>Anaerobic single-cell dispensing facilitates the cultivation of human gut bacteria.</title>
        <authorList>
            <person name="Afrizal A."/>
        </authorList>
    </citation>
    <scope>NUCLEOTIDE SEQUENCE [LARGE SCALE GENOMIC DNA]</scope>
    <source>
        <strain evidence="2 3">CLA-AA-H246</strain>
    </source>
</reference>
<accession>A0ABS8ESD0</accession>
<comment type="caution">
    <text evidence="2">The sequence shown here is derived from an EMBL/GenBank/DDBJ whole genome shotgun (WGS) entry which is preliminary data.</text>
</comment>
<dbReference type="RefSeq" id="WP_022119363.1">
    <property type="nucleotide sequence ID" value="NZ_JAJEQE010000004.1"/>
</dbReference>
<organism evidence="2 3">
    <name type="scientific">Hominisplanchenecus faecis</name>
    <dbReference type="NCBI Taxonomy" id="2885351"/>
    <lineage>
        <taxon>Bacteria</taxon>
        <taxon>Bacillati</taxon>
        <taxon>Bacillota</taxon>
        <taxon>Clostridia</taxon>
        <taxon>Lachnospirales</taxon>
        <taxon>Lachnospiraceae</taxon>
        <taxon>Hominisplanchenecus</taxon>
    </lineage>
</organism>
<evidence type="ECO:0000256" key="1">
    <source>
        <dbReference type="SAM" id="Phobius"/>
    </source>
</evidence>
<keyword evidence="1" id="KW-0472">Membrane</keyword>
<dbReference type="Proteomes" id="UP001299235">
    <property type="component" value="Unassembled WGS sequence"/>
</dbReference>
<name>A0ABS8ESD0_9FIRM</name>
<proteinExistence type="predicted"/>
<feature type="transmembrane region" description="Helical" evidence="1">
    <location>
        <begin position="123"/>
        <end position="143"/>
    </location>
</feature>